<protein>
    <submittedName>
        <fullName evidence="2">Uncharacterized protein</fullName>
    </submittedName>
</protein>
<keyword evidence="1" id="KW-0175">Coiled coil</keyword>
<organism evidence="2 3">
    <name type="scientific">Tropicibacter naphthalenivorans</name>
    <dbReference type="NCBI Taxonomy" id="441103"/>
    <lineage>
        <taxon>Bacteria</taxon>
        <taxon>Pseudomonadati</taxon>
        <taxon>Pseudomonadota</taxon>
        <taxon>Alphaproteobacteria</taxon>
        <taxon>Rhodobacterales</taxon>
        <taxon>Roseobacteraceae</taxon>
        <taxon>Tropicibacter</taxon>
    </lineage>
</organism>
<proteinExistence type="predicted"/>
<sequence length="301" mass="32901">MSDTIAEFIGEAAPRSHIDNELELPLIKASAVDFQITDAGVEATPPEGQDLSQITFTGDCLQRSTALITTARDIAASVSNKLGEDTREDLLRYANHLENSESGNPHYLVSTCVGIRADLDDPFVSDALGHRLTRKLENFLSQHNDFLAHCLPATAEAVQVKADTHPTREVTKEEATAVLNTLEEAIAQAEASTESYSKVIAEFRAFDDHLNDLKIKAFHPGEIERLRNAVQRETVELGAFGARLYWRAKQVVSRARLHAGDIAIAGTISGKTGEQMAAAVVQYLEPLMRKLGELFTALPPL</sequence>
<evidence type="ECO:0000313" key="3">
    <source>
        <dbReference type="Proteomes" id="UP000054935"/>
    </source>
</evidence>
<dbReference type="EMBL" id="CYSE01000002">
    <property type="protein sequence ID" value="CUH77040.1"/>
    <property type="molecule type" value="Genomic_DNA"/>
</dbReference>
<reference evidence="2 3" key="1">
    <citation type="submission" date="2015-09" db="EMBL/GenBank/DDBJ databases">
        <authorList>
            <consortium name="Swine Surveillance"/>
        </authorList>
    </citation>
    <scope>NUCLEOTIDE SEQUENCE [LARGE SCALE GENOMIC DNA]</scope>
    <source>
        <strain evidence="2 3">CECT 7648</strain>
    </source>
</reference>
<evidence type="ECO:0000313" key="2">
    <source>
        <dbReference type="EMBL" id="CUH77040.1"/>
    </source>
</evidence>
<name>A0A0P1G5L8_9RHOB</name>
<keyword evidence="3" id="KW-1185">Reference proteome</keyword>
<evidence type="ECO:0000256" key="1">
    <source>
        <dbReference type="SAM" id="Coils"/>
    </source>
</evidence>
<dbReference type="AlphaFoldDB" id="A0A0P1G5L8"/>
<dbReference type="Proteomes" id="UP000054935">
    <property type="component" value="Unassembled WGS sequence"/>
</dbReference>
<accession>A0A0P1G5L8</accession>
<gene>
    <name evidence="2" type="ORF">TRN7648_01262</name>
</gene>
<feature type="coiled-coil region" evidence="1">
    <location>
        <begin position="172"/>
        <end position="199"/>
    </location>
</feature>